<dbReference type="InterPro" id="IPR015421">
    <property type="entry name" value="PyrdxlP-dep_Trfase_major"/>
</dbReference>
<dbReference type="Gene3D" id="3.40.640.10">
    <property type="entry name" value="Type I PLP-dependent aspartate aminotransferase-like (Major domain)"/>
    <property type="match status" value="1"/>
</dbReference>
<dbReference type="PANTHER" id="PTHR30244">
    <property type="entry name" value="TRANSAMINASE"/>
    <property type="match status" value="1"/>
</dbReference>
<dbReference type="Pfam" id="PF01041">
    <property type="entry name" value="DegT_DnrJ_EryC1"/>
    <property type="match status" value="1"/>
</dbReference>
<dbReference type="AlphaFoldDB" id="A0A7H1PRX3"/>
<dbReference type="PANTHER" id="PTHR30244:SF36">
    <property type="entry name" value="3-OXO-GLUCOSE-6-PHOSPHATE:GLUTAMATE AMINOTRANSFERASE"/>
    <property type="match status" value="1"/>
</dbReference>
<evidence type="ECO:0000256" key="4">
    <source>
        <dbReference type="PIRSR" id="PIRSR000390-2"/>
    </source>
</evidence>
<feature type="active site" description="Proton acceptor" evidence="3">
    <location>
        <position position="208"/>
    </location>
</feature>
<dbReference type="PIRSF" id="PIRSF000390">
    <property type="entry name" value="PLP_StrS"/>
    <property type="match status" value="1"/>
</dbReference>
<dbReference type="GeneID" id="91460120"/>
<evidence type="ECO:0000313" key="8">
    <source>
        <dbReference type="Proteomes" id="UP000516422"/>
    </source>
</evidence>
<name>A0A7H1PRX3_9ACTN</name>
<dbReference type="SUPFAM" id="SSF53383">
    <property type="entry name" value="PLP-dependent transferases"/>
    <property type="match status" value="1"/>
</dbReference>
<dbReference type="KEGG" id="sgf:HEP81_00467"/>
<gene>
    <name evidence="7" type="ORF">HEP81_00467</name>
</gene>
<dbReference type="Proteomes" id="UP000516422">
    <property type="component" value="Chromosome"/>
</dbReference>
<dbReference type="InterPro" id="IPR015424">
    <property type="entry name" value="PyrdxlP-dep_Trfase"/>
</dbReference>
<accession>A0A7H1PRX3</accession>
<dbReference type="InterPro" id="IPR015422">
    <property type="entry name" value="PyrdxlP-dep_Trfase_small"/>
</dbReference>
<dbReference type="RefSeq" id="WP_274599477.1">
    <property type="nucleotide sequence ID" value="NZ_CP051006.1"/>
</dbReference>
<evidence type="ECO:0000256" key="2">
    <source>
        <dbReference type="ARBA" id="ARBA00037999"/>
    </source>
</evidence>
<organism evidence="7 8">
    <name type="scientific">Streptomyces griseofuscus</name>
    <dbReference type="NCBI Taxonomy" id="146922"/>
    <lineage>
        <taxon>Bacteria</taxon>
        <taxon>Bacillati</taxon>
        <taxon>Actinomycetota</taxon>
        <taxon>Actinomycetes</taxon>
        <taxon>Kitasatosporales</taxon>
        <taxon>Streptomycetaceae</taxon>
        <taxon>Streptomyces</taxon>
    </lineage>
</organism>
<sequence>MPSSGQLRAPAGGATPTPPGAAESIPFFSQAATFEQLWPSIEKALGDVFDSGKFSHGKQVGQLETELARYTGARHVIGVNSGTDALVLLLRACGLRPGDGVLVPAYSFFATASAVVLAGGRPQFVDIDPVTYAMDPEALDAAVTPRSRFVMPVHLFHTMADMAAVDGVARRHGLTVVEDSAEAIGMRRRGVHAGLHGRGGVLSFFPSKTLGAIGDAGAVLTDDPEIADTVAALRHHGRGGRTLNDFPAISTESALPGANSKMDDIQAAVLLAKLPLLEEHIARRAELAAAYTARLRDLPGILRLPRAVAETPDDRDVHYVYLIETEHRDALVDHLDRQGIGTEVYYPLPLPHQPVFGHLGHRPGDFPHAEAAARRAVALPFHPDLPPGDLDRVCDTIGSFLATTGTTA</sequence>
<evidence type="ECO:0000256" key="3">
    <source>
        <dbReference type="PIRSR" id="PIRSR000390-1"/>
    </source>
</evidence>
<dbReference type="EMBL" id="CP051006">
    <property type="protein sequence ID" value="QNT90803.1"/>
    <property type="molecule type" value="Genomic_DNA"/>
</dbReference>
<comment type="similarity">
    <text evidence="2 5">Belongs to the DegT/DnrJ/EryC1 family.</text>
</comment>
<evidence type="ECO:0000256" key="1">
    <source>
        <dbReference type="ARBA" id="ARBA00022898"/>
    </source>
</evidence>
<feature type="modified residue" description="N6-(pyridoxal phosphate)lysine" evidence="4">
    <location>
        <position position="208"/>
    </location>
</feature>
<keyword evidence="7" id="KW-0032">Aminotransferase</keyword>
<reference evidence="7 8" key="1">
    <citation type="submission" date="2020-04" db="EMBL/GenBank/DDBJ databases">
        <title>Characterization and engineering of Streptomyces griseofuscus DSM40191 as a potential heterologous host for expression of BGCs.</title>
        <authorList>
            <person name="Gren T."/>
            <person name="Whitford C.M."/>
            <person name="Mohite O.S."/>
            <person name="Joergensen T.S."/>
            <person name="Nielsen J.B."/>
            <person name="Lee S.Y."/>
            <person name="Weber T."/>
        </authorList>
    </citation>
    <scope>NUCLEOTIDE SEQUENCE [LARGE SCALE GENOMIC DNA]</scope>
    <source>
        <strain evidence="7 8">DSM 40191</strain>
    </source>
</reference>
<evidence type="ECO:0000313" key="7">
    <source>
        <dbReference type="EMBL" id="QNT90803.1"/>
    </source>
</evidence>
<evidence type="ECO:0000256" key="5">
    <source>
        <dbReference type="RuleBase" id="RU004508"/>
    </source>
</evidence>
<dbReference type="GO" id="GO:0000271">
    <property type="term" value="P:polysaccharide biosynthetic process"/>
    <property type="evidence" value="ECO:0007669"/>
    <property type="project" value="TreeGrafter"/>
</dbReference>
<proteinExistence type="inferred from homology"/>
<evidence type="ECO:0000256" key="6">
    <source>
        <dbReference type="SAM" id="MobiDB-lite"/>
    </source>
</evidence>
<protein>
    <submittedName>
        <fullName evidence="7">DegT/DnrJ/EryC1/StrS family aminotransferase</fullName>
    </submittedName>
</protein>
<dbReference type="Gene3D" id="3.90.1150.10">
    <property type="entry name" value="Aspartate Aminotransferase, domain 1"/>
    <property type="match status" value="1"/>
</dbReference>
<keyword evidence="1 4" id="KW-0663">Pyridoxal phosphate</keyword>
<feature type="region of interest" description="Disordered" evidence="6">
    <location>
        <begin position="1"/>
        <end position="22"/>
    </location>
</feature>
<keyword evidence="7" id="KW-0808">Transferase</keyword>
<dbReference type="GO" id="GO:0008483">
    <property type="term" value="F:transaminase activity"/>
    <property type="evidence" value="ECO:0007669"/>
    <property type="project" value="UniProtKB-KW"/>
</dbReference>
<dbReference type="InterPro" id="IPR000653">
    <property type="entry name" value="DegT/StrS_aminotransferase"/>
</dbReference>
<dbReference type="GO" id="GO:0030170">
    <property type="term" value="F:pyridoxal phosphate binding"/>
    <property type="evidence" value="ECO:0007669"/>
    <property type="project" value="TreeGrafter"/>
</dbReference>
<dbReference type="CDD" id="cd00616">
    <property type="entry name" value="AHBA_syn"/>
    <property type="match status" value="1"/>
</dbReference>